<keyword evidence="2" id="KW-1185">Reference proteome</keyword>
<dbReference type="GeneID" id="55616076"/>
<protein>
    <submittedName>
        <fullName evidence="1">Adenosylhomocysteinase</fullName>
    </submittedName>
</protein>
<name>A0A4Y5TWA2_9CAUD</name>
<dbReference type="RefSeq" id="YP_009845713.1">
    <property type="nucleotide sequence ID" value="NC_048765.1"/>
</dbReference>
<evidence type="ECO:0000313" key="2">
    <source>
        <dbReference type="Proteomes" id="UP000318470"/>
    </source>
</evidence>
<evidence type="ECO:0000313" key="1">
    <source>
        <dbReference type="EMBL" id="QDB73239.1"/>
    </source>
</evidence>
<organism evidence="1 2">
    <name type="scientific">Vibrio phage VAP7</name>
    <dbReference type="NCBI Taxonomy" id="2584487"/>
    <lineage>
        <taxon>Viruses</taxon>
        <taxon>Duplodnaviria</taxon>
        <taxon>Heunggongvirae</taxon>
        <taxon>Uroviricota</taxon>
        <taxon>Caudoviricetes</taxon>
        <taxon>Pantevenvirales</taxon>
        <taxon>Ackermannviridae</taxon>
        <taxon>Vapseptimavirus</taxon>
        <taxon>Vapseptimavirus VAP7</taxon>
    </lineage>
</organism>
<dbReference type="KEGG" id="vg:55616076"/>
<sequence>MFQTVIRHETMPGFTLSQETLKEIHNRIRSALEIRPHYMRDYTLSIDSANGIIEIVLPYFHRDSTFSPAIVRLPPGFTTFRKTYRTSYKSAI</sequence>
<reference evidence="1 2" key="1">
    <citation type="submission" date="2019-04" db="EMBL/GenBank/DDBJ databases">
        <authorList>
            <person name="Gao M."/>
            <person name="Bai C."/>
            <person name="Tong Y."/>
            <person name="Xu X."/>
        </authorList>
    </citation>
    <scope>NUCLEOTIDE SEQUENCE [LARGE SCALE GENOMIC DNA]</scope>
    <source>
        <strain evidence="1 2">Vibrio alginolyticus VA1</strain>
    </source>
</reference>
<accession>A0A4Y5TWA2</accession>
<proteinExistence type="predicted"/>
<dbReference type="EMBL" id="MK795384">
    <property type="protein sequence ID" value="QDB73239.1"/>
    <property type="molecule type" value="Genomic_DNA"/>
</dbReference>
<dbReference type="Proteomes" id="UP000318470">
    <property type="component" value="Segment"/>
</dbReference>